<sequence>MSKEKKLKATIELKDKYTKPIQNVTKKTQFFIKIASKVKPVVIKADDKASKTIEKVVGKIKKLKSIKAPRFVIKAKDNASKVISKVKGSISKIKSLKTVQLAIKAKDNATNMLSKIHGKAKGIARNVYSITIKAKDLASGVIDKIKGKAKALGMVALGGATAGATVGVKGLAEEETQKITINRVIENSGKSKKQAKKATDNYYKYLADYANKTPFTTQEIAGFGTKGMMMAKGNVKSAKNYTDMMANVKAFVGDMRTSQEVAEAFFSAQNGNLESLNNILGENYSSFDKAIEGIKKKQGGLVDEMSQTSGGLWSTILGKVANGAKNVVKVFGDSLKGGMSNFIGFIDSASSNMISFAERVGSLDFSTLFKRFDISYMTNAIQPVVDLFNQFFTAIETKSPTTMGIMQILGTVCNTVWSGVGAVINAVKPIIEKIFNFIGEHGSEISNIVNGLGVIWNAVWSVIGVLLEAAWVVVKPILSLLLKTLDKLSTAIQKVGDWWKNMCDKINNNPIVATVKKVFTGDDGKKSTPKKGKRSAFGTREVRGNEIPFRLHDGERILTKGEAKRLDKNQVNGVNITIKGLTVREEADIDKVATKLVKKLNQNRIIMGGV</sequence>
<comment type="caution">
    <text evidence="1">The sequence shown here is derived from an EMBL/GenBank/DDBJ whole genome shotgun (WGS) entry which is preliminary data.</text>
</comment>
<dbReference type="PATRIC" id="fig|1233171.3.peg.1611"/>
<organism evidence="1 2">
    <name type="scientific">Paraclostridium bifermentans ATCC 638 = DSM 14991</name>
    <dbReference type="NCBI Taxonomy" id="1233171"/>
    <lineage>
        <taxon>Bacteria</taxon>
        <taxon>Bacillati</taxon>
        <taxon>Bacillota</taxon>
        <taxon>Clostridia</taxon>
        <taxon>Peptostreptococcales</taxon>
        <taxon>Peptostreptococcaceae</taxon>
        <taxon>Paraclostridium</taxon>
    </lineage>
</organism>
<reference evidence="1 2" key="1">
    <citation type="submission" date="2013-06" db="EMBL/GenBank/DDBJ databases">
        <authorList>
            <person name="Walk S."/>
            <person name="Aronoff D."/>
            <person name="Young V.Y."/>
            <person name="Marsh J."/>
            <person name="Harrison L."/>
            <person name="Daugherty S.C."/>
            <person name="Shefchek K.A."/>
            <person name="Hine E.E."/>
            <person name="Tallon L.J."/>
            <person name="Sadzewicz L.K."/>
            <person name="Rasko D.A."/>
        </authorList>
    </citation>
    <scope>NUCLEOTIDE SEQUENCE [LARGE SCALE GENOMIC DNA]</scope>
    <source>
        <strain evidence="1 2">ATCC 638</strain>
    </source>
</reference>
<accession>T4VPT8</accession>
<dbReference type="Proteomes" id="UP000015688">
    <property type="component" value="Unassembled WGS sequence"/>
</dbReference>
<name>T4VPT8_PARBF</name>
<dbReference type="GeneID" id="67472567"/>
<evidence type="ECO:0000313" key="2">
    <source>
        <dbReference type="Proteomes" id="UP000015688"/>
    </source>
</evidence>
<dbReference type="RefSeq" id="WP_021432890.1">
    <property type="nucleotide sequence ID" value="NZ_AVNC01000015.1"/>
</dbReference>
<evidence type="ECO:0000313" key="1">
    <source>
        <dbReference type="EMBL" id="EQK42776.1"/>
    </source>
</evidence>
<evidence type="ECO:0008006" key="3">
    <source>
        <dbReference type="Google" id="ProtNLM"/>
    </source>
</evidence>
<gene>
    <name evidence="1" type="ORF">C672_1720</name>
</gene>
<protein>
    <recommendedName>
        <fullName evidence="3">Tape measure domain protein</fullName>
    </recommendedName>
</protein>
<dbReference type="AlphaFoldDB" id="T4VPT8"/>
<proteinExistence type="predicted"/>
<dbReference type="EMBL" id="AVNC01000015">
    <property type="protein sequence ID" value="EQK42776.1"/>
    <property type="molecule type" value="Genomic_DNA"/>
</dbReference>